<dbReference type="AlphaFoldDB" id="A0A0R3X4U9"/>
<comment type="pathway">
    <text evidence="1 5">Protein modification; protein neddylation.</text>
</comment>
<dbReference type="UniPathway" id="UPA00885"/>
<dbReference type="EMBL" id="UYWX01020506">
    <property type="protein sequence ID" value="VDM32992.1"/>
    <property type="molecule type" value="Genomic_DNA"/>
</dbReference>
<dbReference type="GO" id="GO:0005737">
    <property type="term" value="C:cytoplasm"/>
    <property type="evidence" value="ECO:0007669"/>
    <property type="project" value="TreeGrafter"/>
</dbReference>
<comment type="similarity">
    <text evidence="2 5">Belongs to the ubiquitin-activating E1 family. ULA1 subfamily.</text>
</comment>
<keyword evidence="8" id="KW-1185">Reference proteome</keyword>
<evidence type="ECO:0000256" key="3">
    <source>
        <dbReference type="ARBA" id="ARBA00015407"/>
    </source>
</evidence>
<dbReference type="GO" id="GO:0045116">
    <property type="term" value="P:protein neddylation"/>
    <property type="evidence" value="ECO:0007669"/>
    <property type="project" value="UniProtKB-UniRule"/>
</dbReference>
<name>A0A0R3X4U9_HYDTA</name>
<gene>
    <name evidence="7" type="ORF">TTAC_LOCUS8441</name>
</gene>
<organism evidence="9">
    <name type="scientific">Hydatigena taeniaeformis</name>
    <name type="common">Feline tapeworm</name>
    <name type="synonym">Taenia taeniaeformis</name>
    <dbReference type="NCBI Taxonomy" id="6205"/>
    <lineage>
        <taxon>Eukaryota</taxon>
        <taxon>Metazoa</taxon>
        <taxon>Spiralia</taxon>
        <taxon>Lophotrochozoa</taxon>
        <taxon>Platyhelminthes</taxon>
        <taxon>Cestoda</taxon>
        <taxon>Eucestoda</taxon>
        <taxon>Cyclophyllidea</taxon>
        <taxon>Taeniidae</taxon>
        <taxon>Hydatigera</taxon>
    </lineage>
</organism>
<evidence type="ECO:0000313" key="8">
    <source>
        <dbReference type="Proteomes" id="UP000274429"/>
    </source>
</evidence>
<dbReference type="InterPro" id="IPR035985">
    <property type="entry name" value="Ubiquitin-activating_enz"/>
</dbReference>
<dbReference type="PANTHER" id="PTHR10953">
    <property type="entry name" value="UBIQUITIN-ACTIVATING ENZYME E1"/>
    <property type="match status" value="1"/>
</dbReference>
<feature type="domain" description="THIF-type NAD/FAD binding fold" evidence="6">
    <location>
        <begin position="9"/>
        <end position="542"/>
    </location>
</feature>
<dbReference type="SUPFAM" id="SSF69572">
    <property type="entry name" value="Activating enzymes of the ubiquitin-like proteins"/>
    <property type="match status" value="1"/>
</dbReference>
<dbReference type="Proteomes" id="UP000274429">
    <property type="component" value="Unassembled WGS sequence"/>
</dbReference>
<dbReference type="PANTHER" id="PTHR10953:SF29">
    <property type="entry name" value="NEDD8-ACTIVATING ENZYME E1 REGULATORY SUBUNIT"/>
    <property type="match status" value="1"/>
</dbReference>
<dbReference type="InterPro" id="IPR030667">
    <property type="entry name" value="APP-BP1"/>
</dbReference>
<dbReference type="PIRSF" id="PIRSF039099">
    <property type="entry name" value="APP-BP1"/>
    <property type="match status" value="1"/>
</dbReference>
<evidence type="ECO:0000256" key="5">
    <source>
        <dbReference type="PIRNR" id="PIRNR039099"/>
    </source>
</evidence>
<dbReference type="InterPro" id="IPR045886">
    <property type="entry name" value="ThiF/MoeB/HesA"/>
</dbReference>
<dbReference type="Pfam" id="PF00899">
    <property type="entry name" value="ThiF"/>
    <property type="match status" value="1"/>
</dbReference>
<evidence type="ECO:0000313" key="9">
    <source>
        <dbReference type="WBParaSite" id="TTAC_0000845601-mRNA-1"/>
    </source>
</evidence>
<reference evidence="7 8" key="2">
    <citation type="submission" date="2018-11" db="EMBL/GenBank/DDBJ databases">
        <authorList>
            <consortium name="Pathogen Informatics"/>
        </authorList>
    </citation>
    <scope>NUCLEOTIDE SEQUENCE [LARGE SCALE GENOMIC DNA]</scope>
</reference>
<dbReference type="InterPro" id="IPR000594">
    <property type="entry name" value="ThiF_NAD_FAD-bd"/>
</dbReference>
<sequence length="564" mass="62957">MTLSREQRYDRQLRLWGDRGQEKLGTANVCVLGANAVGSELLKNLVLPGIGGFTIVDDAIVTKRDLGSKFPRAQVVTEWLSEMNTEVRGKFLVENLDNLIENDPNFFLEFDAIVYTNILESQLLRISRIVSQVHIPIIICVSVGFIGLLRVSVQEHAIIESHPDSIKPDFRLDNPPDAFVRLANDPENDLDSLPVSQLSQVPWLIIVYKFLCRFQNENGRFPASYSDKQEVRKLITTAADCLLAQCRLRGEISEPNFELQNFQEAARAVNTAISVTEIPPEVLQIFEDCRCQWCGGPEDRSTLERSSKSTSGVGNLTMSSFWKMVGALKQYTMNEGGGNLPLRGDLPDMTSSSSRYLKLLATYREAAETAVEHLASRLSHMDELRLEDVRLLARNAAYLRVIKCRSLEEELKLSPARSDDLHLIPAQEENDAMLWYFMLRGAASFYSEHGRWPGSPCGASTPNVATAEGGDDQFSPHIVELDMPCLRGHVNRVLTASGVAVNRVSDDFVHEMCRFGGGEVHSIAAFMGGIAAQEVIKLITHQFVPICQPLIYNAITQRVTLLEF</sequence>
<proteinExistence type="inferred from homology"/>
<protein>
    <recommendedName>
        <fullName evidence="3 5">NEDD8-activating enzyme E1 regulatory subunit</fullName>
    </recommendedName>
</protein>
<accession>A0A0R3X4U9</accession>
<evidence type="ECO:0000259" key="6">
    <source>
        <dbReference type="Pfam" id="PF00899"/>
    </source>
</evidence>
<evidence type="ECO:0000256" key="2">
    <source>
        <dbReference type="ARBA" id="ARBA00006868"/>
    </source>
</evidence>
<dbReference type="OrthoDB" id="1708823at2759"/>
<evidence type="ECO:0000256" key="4">
    <source>
        <dbReference type="ARBA" id="ARBA00022786"/>
    </source>
</evidence>
<dbReference type="STRING" id="6205.A0A0R3X4U9"/>
<dbReference type="GO" id="GO:0019781">
    <property type="term" value="F:NEDD8 activating enzyme activity"/>
    <property type="evidence" value="ECO:0007669"/>
    <property type="project" value="UniProtKB-UniRule"/>
</dbReference>
<evidence type="ECO:0000256" key="1">
    <source>
        <dbReference type="ARBA" id="ARBA00005032"/>
    </source>
</evidence>
<keyword evidence="4 5" id="KW-0833">Ubl conjugation pathway</keyword>
<evidence type="ECO:0000313" key="7">
    <source>
        <dbReference type="EMBL" id="VDM32992.1"/>
    </source>
</evidence>
<dbReference type="Gene3D" id="3.40.50.720">
    <property type="entry name" value="NAD(P)-binding Rossmann-like Domain"/>
    <property type="match status" value="2"/>
</dbReference>
<dbReference type="WBParaSite" id="TTAC_0000845601-mRNA-1">
    <property type="protein sequence ID" value="TTAC_0000845601-mRNA-1"/>
    <property type="gene ID" value="TTAC_0000845601"/>
</dbReference>
<reference evidence="9" key="1">
    <citation type="submission" date="2017-02" db="UniProtKB">
        <authorList>
            <consortium name="WormBaseParasite"/>
        </authorList>
    </citation>
    <scope>IDENTIFICATION</scope>
</reference>